<evidence type="ECO:0000259" key="3">
    <source>
        <dbReference type="PROSITE" id="PS52039"/>
    </source>
</evidence>
<dbReference type="InterPro" id="IPR023405">
    <property type="entry name" value="Topo_IA_core_domain"/>
</dbReference>
<gene>
    <name evidence="4" type="ORF">METZ01_LOCUS505323</name>
</gene>
<protein>
    <submittedName>
        <fullName evidence="4">Uncharacterized protein</fullName>
    </submittedName>
</protein>
<dbReference type="PANTHER" id="PTHR42785:SF1">
    <property type="entry name" value="DNA TOPOISOMERASE"/>
    <property type="match status" value="1"/>
</dbReference>
<evidence type="ECO:0000313" key="4">
    <source>
        <dbReference type="EMBL" id="SVE52469.1"/>
    </source>
</evidence>
<dbReference type="PANTHER" id="PTHR42785">
    <property type="entry name" value="DNA TOPOISOMERASE, TYPE IA, CORE"/>
    <property type="match status" value="1"/>
</dbReference>
<dbReference type="SMART" id="SM00493">
    <property type="entry name" value="TOPRIM"/>
    <property type="match status" value="1"/>
</dbReference>
<evidence type="ECO:0000259" key="2">
    <source>
        <dbReference type="PROSITE" id="PS50880"/>
    </source>
</evidence>
<evidence type="ECO:0000256" key="1">
    <source>
        <dbReference type="ARBA" id="ARBA00023235"/>
    </source>
</evidence>
<reference evidence="4" key="1">
    <citation type="submission" date="2018-05" db="EMBL/GenBank/DDBJ databases">
        <authorList>
            <person name="Lanie J.A."/>
            <person name="Ng W.-L."/>
            <person name="Kazmierczak K.M."/>
            <person name="Andrzejewski T.M."/>
            <person name="Davidsen T.M."/>
            <person name="Wayne K.J."/>
            <person name="Tettelin H."/>
            <person name="Glass J.I."/>
            <person name="Rusch D."/>
            <person name="Podicherti R."/>
            <person name="Tsui H.-C.T."/>
            <person name="Winkler M.E."/>
        </authorList>
    </citation>
    <scope>NUCLEOTIDE SEQUENCE</scope>
</reference>
<dbReference type="GO" id="GO:0003917">
    <property type="term" value="F:DNA topoisomerase type I (single strand cut, ATP-independent) activity"/>
    <property type="evidence" value="ECO:0007669"/>
    <property type="project" value="InterPro"/>
</dbReference>
<feature type="domain" description="Toprim" evidence="2">
    <location>
        <begin position="1"/>
        <end position="115"/>
    </location>
</feature>
<dbReference type="SUPFAM" id="SSF56712">
    <property type="entry name" value="Prokaryotic type I DNA topoisomerase"/>
    <property type="match status" value="1"/>
</dbReference>
<dbReference type="Pfam" id="PF01751">
    <property type="entry name" value="Toprim"/>
    <property type="match status" value="1"/>
</dbReference>
<dbReference type="Gene3D" id="3.40.50.140">
    <property type="match status" value="1"/>
</dbReference>
<organism evidence="4">
    <name type="scientific">marine metagenome</name>
    <dbReference type="NCBI Taxonomy" id="408172"/>
    <lineage>
        <taxon>unclassified sequences</taxon>
        <taxon>metagenomes</taxon>
        <taxon>ecological metagenomes</taxon>
    </lineage>
</organism>
<dbReference type="AlphaFoldDB" id="A0A383E7A2"/>
<dbReference type="InterPro" id="IPR000380">
    <property type="entry name" value="Topo_IA"/>
</dbReference>
<dbReference type="PROSITE" id="PS50880">
    <property type="entry name" value="TOPRIM"/>
    <property type="match status" value="1"/>
</dbReference>
<dbReference type="CDD" id="cd03363">
    <property type="entry name" value="TOPRIM_TopoIA_TopoI"/>
    <property type="match status" value="1"/>
</dbReference>
<dbReference type="GO" id="GO:0006265">
    <property type="term" value="P:DNA topological change"/>
    <property type="evidence" value="ECO:0007669"/>
    <property type="project" value="InterPro"/>
</dbReference>
<dbReference type="SMART" id="SM00436">
    <property type="entry name" value="TOP1Bc"/>
    <property type="match status" value="1"/>
</dbReference>
<dbReference type="InterPro" id="IPR013824">
    <property type="entry name" value="Topo_IA_cen_sub1"/>
</dbReference>
<dbReference type="EMBL" id="UINC01223325">
    <property type="protein sequence ID" value="SVE52469.1"/>
    <property type="molecule type" value="Genomic_DNA"/>
</dbReference>
<dbReference type="InterPro" id="IPR034149">
    <property type="entry name" value="TOPRIM_TopoI"/>
</dbReference>
<accession>A0A383E7A2</accession>
<keyword evidence="1" id="KW-0413">Isomerase</keyword>
<sequence length="160" mass="18240">MNVLIVESPSKAKSINKYLGNNYKVLASIGHIRDLAPKNDAIDTENNFQMKWETSDRGKKVIKDIAEAAKNSENLYLATDPDREGEAIAWHVETMLREIPKLANLNIHRITFNEITKNAVLEALKKPRKIDENLVNAYLARRALDFLVGFNLSPVLWRKL</sequence>
<dbReference type="InterPro" id="IPR003601">
    <property type="entry name" value="Topo_IA_2"/>
</dbReference>
<feature type="domain" description="Topo IA-type catalytic" evidence="3">
    <location>
        <begin position="131"/>
        <end position="160"/>
    </location>
</feature>
<feature type="non-terminal residue" evidence="4">
    <location>
        <position position="160"/>
    </location>
</feature>
<proteinExistence type="predicted"/>
<dbReference type="Gene3D" id="1.10.460.10">
    <property type="entry name" value="Topoisomerase I, domain 2"/>
    <property type="match status" value="1"/>
</dbReference>
<dbReference type="GO" id="GO:0003677">
    <property type="term" value="F:DNA binding"/>
    <property type="evidence" value="ECO:0007669"/>
    <property type="project" value="InterPro"/>
</dbReference>
<name>A0A383E7A2_9ZZZZ</name>
<dbReference type="PROSITE" id="PS52039">
    <property type="entry name" value="TOPO_IA_2"/>
    <property type="match status" value="1"/>
</dbReference>
<dbReference type="InterPro" id="IPR006171">
    <property type="entry name" value="TOPRIM_dom"/>
</dbReference>
<dbReference type="InterPro" id="IPR013497">
    <property type="entry name" value="Topo_IA_cen"/>
</dbReference>